<evidence type="ECO:0000313" key="1">
    <source>
        <dbReference type="Ensembl" id="ENSEBUP00000007134.1"/>
    </source>
</evidence>
<evidence type="ECO:0000313" key="2">
    <source>
        <dbReference type="Proteomes" id="UP000694388"/>
    </source>
</evidence>
<organism evidence="1 2">
    <name type="scientific">Eptatretus burgeri</name>
    <name type="common">Inshore hagfish</name>
    <dbReference type="NCBI Taxonomy" id="7764"/>
    <lineage>
        <taxon>Eukaryota</taxon>
        <taxon>Metazoa</taxon>
        <taxon>Chordata</taxon>
        <taxon>Craniata</taxon>
        <taxon>Vertebrata</taxon>
        <taxon>Cyclostomata</taxon>
        <taxon>Myxini</taxon>
        <taxon>Myxiniformes</taxon>
        <taxon>Myxinidae</taxon>
        <taxon>Eptatretinae</taxon>
        <taxon>Eptatretus</taxon>
    </lineage>
</organism>
<protein>
    <submittedName>
        <fullName evidence="1">Uncharacterized protein</fullName>
    </submittedName>
</protein>
<reference evidence="1" key="1">
    <citation type="submission" date="2025-08" db="UniProtKB">
        <authorList>
            <consortium name="Ensembl"/>
        </authorList>
    </citation>
    <scope>IDENTIFICATION</scope>
</reference>
<dbReference type="AlphaFoldDB" id="A0A8C4NNM9"/>
<sequence>MGNFTTQCRVICKKGSLELCLHSKVQGIKSIASCTHPFHFYRRFPTACRPLPMCSMWTSLPCYSGNVFFFTQLN</sequence>
<reference evidence="1" key="2">
    <citation type="submission" date="2025-09" db="UniProtKB">
        <authorList>
            <consortium name="Ensembl"/>
        </authorList>
    </citation>
    <scope>IDENTIFICATION</scope>
</reference>
<accession>A0A8C4NNM9</accession>
<keyword evidence="2" id="KW-1185">Reference proteome</keyword>
<dbReference type="Proteomes" id="UP000694388">
    <property type="component" value="Unplaced"/>
</dbReference>
<proteinExistence type="predicted"/>
<name>A0A8C4NNM9_EPTBU</name>
<dbReference type="Ensembl" id="ENSEBUT00000007606.1">
    <property type="protein sequence ID" value="ENSEBUP00000007134.1"/>
    <property type="gene ID" value="ENSEBUG00000004677.1"/>
</dbReference>